<gene>
    <name evidence="1" type="ORF">CBQ26_13580</name>
</gene>
<comment type="caution">
    <text evidence="1">The sequence shown here is derived from an EMBL/GenBank/DDBJ whole genome shotgun (WGS) entry which is preliminary data.</text>
</comment>
<dbReference type="AlphaFoldDB" id="A0A246BIM5"/>
<protein>
    <submittedName>
        <fullName evidence="1">Uncharacterized protein</fullName>
    </submittedName>
</protein>
<reference evidence="1 2" key="1">
    <citation type="submission" date="2017-05" db="EMBL/GenBank/DDBJ databases">
        <title>De novo genome assembly of Deniococcus indicus strain DR1.</title>
        <authorList>
            <person name="Chauhan D."/>
            <person name="Yennamalli R.M."/>
            <person name="Priyadarshini R."/>
        </authorList>
    </citation>
    <scope>NUCLEOTIDE SEQUENCE [LARGE SCALE GENOMIC DNA]</scope>
    <source>
        <strain evidence="1 2">DR1</strain>
    </source>
</reference>
<accession>A0A246BIM5</accession>
<dbReference type="RefSeq" id="WP_088249165.1">
    <property type="nucleotide sequence ID" value="NZ_NHMK01000020.1"/>
</dbReference>
<dbReference type="OrthoDB" id="71677at2"/>
<name>A0A246BIM5_9DEIO</name>
<dbReference type="EMBL" id="NHMK01000020">
    <property type="protein sequence ID" value="OWL95077.1"/>
    <property type="molecule type" value="Genomic_DNA"/>
</dbReference>
<dbReference type="Proteomes" id="UP000197208">
    <property type="component" value="Unassembled WGS sequence"/>
</dbReference>
<organism evidence="1 2">
    <name type="scientific">Deinococcus indicus</name>
    <dbReference type="NCBI Taxonomy" id="223556"/>
    <lineage>
        <taxon>Bacteria</taxon>
        <taxon>Thermotogati</taxon>
        <taxon>Deinococcota</taxon>
        <taxon>Deinococci</taxon>
        <taxon>Deinococcales</taxon>
        <taxon>Deinococcaceae</taxon>
        <taxon>Deinococcus</taxon>
    </lineage>
</organism>
<proteinExistence type="predicted"/>
<keyword evidence="2" id="KW-1185">Reference proteome</keyword>
<evidence type="ECO:0000313" key="1">
    <source>
        <dbReference type="EMBL" id="OWL95077.1"/>
    </source>
</evidence>
<sequence length="126" mass="13145">MNTAILTTLLSLNAAARAGGTVTADQLTPWLDAHLPSLRSRIEALRDGATWAEVGALLEAAVQAGQALKPVVLGTARGLLVAHLVGYLIRELVPVTPATTWLHALAQSGMLSGLIEAAYRRVFPGG</sequence>
<evidence type="ECO:0000313" key="2">
    <source>
        <dbReference type="Proteomes" id="UP000197208"/>
    </source>
</evidence>